<proteinExistence type="predicted"/>
<comment type="caution">
    <text evidence="1">The sequence shown here is derived from an EMBL/GenBank/DDBJ whole genome shotgun (WGS) entry which is preliminary data.</text>
</comment>
<evidence type="ECO:0000313" key="1">
    <source>
        <dbReference type="EMBL" id="GAA4331996.1"/>
    </source>
</evidence>
<evidence type="ECO:0000313" key="2">
    <source>
        <dbReference type="Proteomes" id="UP001500975"/>
    </source>
</evidence>
<dbReference type="RefSeq" id="WP_345535854.1">
    <property type="nucleotide sequence ID" value="NZ_BAABGJ010000004.1"/>
</dbReference>
<dbReference type="Proteomes" id="UP001500975">
    <property type="component" value="Unassembled WGS sequence"/>
</dbReference>
<protein>
    <submittedName>
        <fullName evidence="1">Uncharacterized protein</fullName>
    </submittedName>
</protein>
<dbReference type="EMBL" id="BAABGJ010000004">
    <property type="protein sequence ID" value="GAA4331996.1"/>
    <property type="molecule type" value="Genomic_DNA"/>
</dbReference>
<sequence length="188" mass="20866">MPNAEELLQAALAAPEKGENDLQELLGSISALRAKNYSWREISAWFAERGIEVDHARLYRAFTKHLAAVINVPPAEKYAEALRGLKMTAAQKAMLKFHFHAPNRTVTYTELAKAAGKSDYRVANTEYGNLGAAIGKKTGFEFPMAPKRSKPFYSGALGIDAPRGPSNEYRLMMHHELAKAIETLELFD</sequence>
<name>A0ABP8GYZ0_9BURK</name>
<gene>
    <name evidence="1" type="ORF">GCM10023165_06490</name>
</gene>
<organism evidence="1 2">
    <name type="scientific">Variovorax defluvii</name>
    <dbReference type="NCBI Taxonomy" id="913761"/>
    <lineage>
        <taxon>Bacteria</taxon>
        <taxon>Pseudomonadati</taxon>
        <taxon>Pseudomonadota</taxon>
        <taxon>Betaproteobacteria</taxon>
        <taxon>Burkholderiales</taxon>
        <taxon>Comamonadaceae</taxon>
        <taxon>Variovorax</taxon>
    </lineage>
</organism>
<reference evidence="2" key="1">
    <citation type="journal article" date="2019" name="Int. J. Syst. Evol. Microbiol.">
        <title>The Global Catalogue of Microorganisms (GCM) 10K type strain sequencing project: providing services to taxonomists for standard genome sequencing and annotation.</title>
        <authorList>
            <consortium name="The Broad Institute Genomics Platform"/>
            <consortium name="The Broad Institute Genome Sequencing Center for Infectious Disease"/>
            <person name="Wu L."/>
            <person name="Ma J."/>
        </authorList>
    </citation>
    <scope>NUCLEOTIDE SEQUENCE [LARGE SCALE GENOMIC DNA]</scope>
    <source>
        <strain evidence="2">JCM 17804</strain>
    </source>
</reference>
<keyword evidence="2" id="KW-1185">Reference proteome</keyword>
<accession>A0ABP8GYZ0</accession>